<feature type="transmembrane region" description="Helical" evidence="1">
    <location>
        <begin position="382"/>
        <end position="405"/>
    </location>
</feature>
<dbReference type="STRING" id="1081108.A0A168FIE0"/>
<feature type="transmembrane region" description="Helical" evidence="1">
    <location>
        <begin position="43"/>
        <end position="69"/>
    </location>
</feature>
<dbReference type="PANTHER" id="PTHR23028:SF134">
    <property type="entry name" value="PUTATIVE (AFU_ORTHOLOGUE AFUA_4G08520)-RELATED"/>
    <property type="match status" value="1"/>
</dbReference>
<dbReference type="EMBL" id="AZHF01000005">
    <property type="protein sequence ID" value="OAA75230.1"/>
    <property type="molecule type" value="Genomic_DNA"/>
</dbReference>
<protein>
    <submittedName>
        <fullName evidence="3">Acyltransferase 3</fullName>
    </submittedName>
</protein>
<accession>A0A168FIE0</accession>
<organism evidence="3 4">
    <name type="scientific">Akanthomyces lecanii RCEF 1005</name>
    <dbReference type="NCBI Taxonomy" id="1081108"/>
    <lineage>
        <taxon>Eukaryota</taxon>
        <taxon>Fungi</taxon>
        <taxon>Dikarya</taxon>
        <taxon>Ascomycota</taxon>
        <taxon>Pezizomycotina</taxon>
        <taxon>Sordariomycetes</taxon>
        <taxon>Hypocreomycetidae</taxon>
        <taxon>Hypocreales</taxon>
        <taxon>Cordycipitaceae</taxon>
        <taxon>Akanthomyces</taxon>
        <taxon>Cordyceps confragosa</taxon>
    </lineage>
</organism>
<dbReference type="OrthoDB" id="5819582at2759"/>
<keyword evidence="1" id="KW-0812">Transmembrane</keyword>
<evidence type="ECO:0000259" key="2">
    <source>
        <dbReference type="Pfam" id="PF01757"/>
    </source>
</evidence>
<reference evidence="3 4" key="1">
    <citation type="journal article" date="2016" name="Genome Biol. Evol.">
        <title>Divergent and convergent evolution of fungal pathogenicity.</title>
        <authorList>
            <person name="Shang Y."/>
            <person name="Xiao G."/>
            <person name="Zheng P."/>
            <person name="Cen K."/>
            <person name="Zhan S."/>
            <person name="Wang C."/>
        </authorList>
    </citation>
    <scope>NUCLEOTIDE SEQUENCE [LARGE SCALE GENOMIC DNA]</scope>
    <source>
        <strain evidence="3 4">RCEF 1005</strain>
    </source>
</reference>
<dbReference type="InterPro" id="IPR002656">
    <property type="entry name" value="Acyl_transf_3_dom"/>
</dbReference>
<dbReference type="InterPro" id="IPR050879">
    <property type="entry name" value="Acyltransferase_3"/>
</dbReference>
<keyword evidence="1" id="KW-0472">Membrane</keyword>
<dbReference type="AlphaFoldDB" id="A0A168FIE0"/>
<keyword evidence="4" id="KW-1185">Reference proteome</keyword>
<feature type="transmembrane region" description="Helical" evidence="1">
    <location>
        <begin position="131"/>
        <end position="153"/>
    </location>
</feature>
<gene>
    <name evidence="3" type="ORF">LEL_07218</name>
</gene>
<feature type="transmembrane region" description="Helical" evidence="1">
    <location>
        <begin position="236"/>
        <end position="259"/>
    </location>
</feature>
<dbReference type="GO" id="GO:0016747">
    <property type="term" value="F:acyltransferase activity, transferring groups other than amino-acyl groups"/>
    <property type="evidence" value="ECO:0007669"/>
    <property type="project" value="InterPro"/>
</dbReference>
<dbReference type="Proteomes" id="UP000076881">
    <property type="component" value="Unassembled WGS sequence"/>
</dbReference>
<evidence type="ECO:0000256" key="1">
    <source>
        <dbReference type="SAM" id="Phobius"/>
    </source>
</evidence>
<dbReference type="PANTHER" id="PTHR23028">
    <property type="entry name" value="ACETYLTRANSFERASE"/>
    <property type="match status" value="1"/>
</dbReference>
<feature type="transmembrane region" description="Helical" evidence="1">
    <location>
        <begin position="81"/>
        <end position="102"/>
    </location>
</feature>
<proteinExistence type="predicted"/>
<name>A0A168FIE0_CORDF</name>
<comment type="caution">
    <text evidence="3">The sequence shown here is derived from an EMBL/GenBank/DDBJ whole genome shotgun (WGS) entry which is preliminary data.</text>
</comment>
<sequence length="460" mass="50710">MWKPLRLATVAGPLTPSFLSTARAKRPSQPGLTSTSYIDGLRGYAAVIVVIFHTSLIYSSNIVFFSYGFEGNNRNLLQLPIVRLLFSGHSMVSMFFVLGGYVNALKPLSLIRSGNLADLAPALSSRLLRRVVRLCIPPLVSTLAIAITLYLGLWEPARQNLPLLRFTDGFPSRQDTLAAELYNWYCEMVKLFNLAAEPYFSDYDNHLWTVPTELRGGLVLAVVLLMAARCTTRGRLVLLTLLAAYMVGCGRWEIALYIAGAGLAELDMMRPRSSSSSPVLATLPCAAKKPNTGLSLQERKPRYVRLALLTLTSLLLLSCPSEALDRTPGYRHLLKVVPASLSAVPFRFIHGVGAILAVYTLSQSKTLQKPFTSSLSQYLGSISFSLYIVHGPVLHIISYALVPALWRIIGQGTDFRYNLAVFAGNGLAYLILLWIADLFYTHVDMSAVKLSRQFEQAVTT</sequence>
<dbReference type="Pfam" id="PF01757">
    <property type="entry name" value="Acyl_transf_3"/>
    <property type="match status" value="1"/>
</dbReference>
<keyword evidence="3" id="KW-0808">Transferase</keyword>
<feature type="transmembrane region" description="Helical" evidence="1">
    <location>
        <begin position="417"/>
        <end position="436"/>
    </location>
</feature>
<feature type="domain" description="Acyltransferase 3" evidence="2">
    <location>
        <begin position="37"/>
        <end position="406"/>
    </location>
</feature>
<keyword evidence="1" id="KW-1133">Transmembrane helix</keyword>
<evidence type="ECO:0000313" key="3">
    <source>
        <dbReference type="EMBL" id="OAA75230.1"/>
    </source>
</evidence>
<keyword evidence="3" id="KW-0012">Acyltransferase</keyword>
<evidence type="ECO:0000313" key="4">
    <source>
        <dbReference type="Proteomes" id="UP000076881"/>
    </source>
</evidence>